<dbReference type="EMBL" id="SMRU01000009">
    <property type="protein sequence ID" value="TDF96889.1"/>
    <property type="molecule type" value="Genomic_DNA"/>
</dbReference>
<dbReference type="AlphaFoldDB" id="A0A4R5KMN5"/>
<keyword evidence="2" id="KW-1185">Reference proteome</keyword>
<reference evidence="1 2" key="1">
    <citation type="submission" date="2019-03" db="EMBL/GenBank/DDBJ databases">
        <title>Whole genome sequence of Arthrobacter sp JH1-1.</title>
        <authorList>
            <person name="Trinh H.N."/>
        </authorList>
    </citation>
    <scope>NUCLEOTIDE SEQUENCE [LARGE SCALE GENOMIC DNA]</scope>
    <source>
        <strain evidence="1 2">JH1-1</strain>
    </source>
</reference>
<dbReference type="RefSeq" id="WP_133204041.1">
    <property type="nucleotide sequence ID" value="NZ_SMRU01000009.1"/>
</dbReference>
<dbReference type="OrthoDB" id="3630198at2"/>
<dbReference type="Proteomes" id="UP000295511">
    <property type="component" value="Unassembled WGS sequence"/>
</dbReference>
<sequence length="121" mass="13139">MTAYHRQKGSSFERATADYLAEALDDDGIDRQVKTGNKDKGDIRGVKIHGQRIAVECKNLARLNVGAALAEAEVERGNLDALAGVVIAKRHGKGKPQDQIVYMSLADFAAILAGHRPEQEQ</sequence>
<evidence type="ECO:0000313" key="2">
    <source>
        <dbReference type="Proteomes" id="UP000295511"/>
    </source>
</evidence>
<evidence type="ECO:0008006" key="3">
    <source>
        <dbReference type="Google" id="ProtNLM"/>
    </source>
</evidence>
<comment type="caution">
    <text evidence="1">The sequence shown here is derived from an EMBL/GenBank/DDBJ whole genome shotgun (WGS) entry which is preliminary data.</text>
</comment>
<evidence type="ECO:0000313" key="1">
    <source>
        <dbReference type="EMBL" id="TDF96889.1"/>
    </source>
</evidence>
<proteinExistence type="predicted"/>
<organism evidence="1 2">
    <name type="scientific">Arthrobacter terricola</name>
    <dbReference type="NCBI Taxonomy" id="2547396"/>
    <lineage>
        <taxon>Bacteria</taxon>
        <taxon>Bacillati</taxon>
        <taxon>Actinomycetota</taxon>
        <taxon>Actinomycetes</taxon>
        <taxon>Micrococcales</taxon>
        <taxon>Micrococcaceae</taxon>
        <taxon>Arthrobacter</taxon>
    </lineage>
</organism>
<gene>
    <name evidence="1" type="ORF">E1809_09205</name>
</gene>
<accession>A0A4R5KMN5</accession>
<name>A0A4R5KMN5_9MICC</name>
<protein>
    <recommendedName>
        <fullName evidence="3">Holliday junction resolvase</fullName>
    </recommendedName>
</protein>